<sequence length="229" mass="26277">MPSTGFLRLPPELRNTVYQHIYIRGRRYVSGRDWSSATNGSGLFFTCRQIYQETIHQYHSFDFVFLTGSTTDYSWLDKIGSEGRNKLLNAAVDTESFGVEPRMFFYMLSRCEKLSLEIDIRANRLISMWQNGAFESMHGFHWARAIASPPRPGASTCGKHMGEWHLEFPLGRRREIEKERAGYDSEVAKLLPHMRGQCPMNCRLHVGRAGRCTQASVHVICDSKCAFDI</sequence>
<proteinExistence type="predicted"/>
<name>A0A8H6L637_9LECA</name>
<dbReference type="InterPro" id="IPR038883">
    <property type="entry name" value="AN11006-like"/>
</dbReference>
<dbReference type="GeneID" id="59286872"/>
<protein>
    <submittedName>
        <fullName evidence="1">Uncharacterized protein</fullName>
    </submittedName>
</protein>
<dbReference type="EMBL" id="JACCJC010000017">
    <property type="protein sequence ID" value="KAF6236917.1"/>
    <property type="molecule type" value="Genomic_DNA"/>
</dbReference>
<dbReference type="PANTHER" id="PTHR42085">
    <property type="entry name" value="F-BOX DOMAIN-CONTAINING PROTEIN"/>
    <property type="match status" value="1"/>
</dbReference>
<dbReference type="AlphaFoldDB" id="A0A8H6L637"/>
<comment type="caution">
    <text evidence="1">The sequence shown here is derived from an EMBL/GenBank/DDBJ whole genome shotgun (WGS) entry which is preliminary data.</text>
</comment>
<evidence type="ECO:0000313" key="1">
    <source>
        <dbReference type="EMBL" id="KAF6236917.1"/>
    </source>
</evidence>
<dbReference type="RefSeq" id="XP_037166250.1">
    <property type="nucleotide sequence ID" value="XM_037307126.1"/>
</dbReference>
<organism evidence="1 2">
    <name type="scientific">Letharia columbiana</name>
    <dbReference type="NCBI Taxonomy" id="112416"/>
    <lineage>
        <taxon>Eukaryota</taxon>
        <taxon>Fungi</taxon>
        <taxon>Dikarya</taxon>
        <taxon>Ascomycota</taxon>
        <taxon>Pezizomycotina</taxon>
        <taxon>Lecanoromycetes</taxon>
        <taxon>OSLEUM clade</taxon>
        <taxon>Lecanoromycetidae</taxon>
        <taxon>Lecanorales</taxon>
        <taxon>Lecanorineae</taxon>
        <taxon>Parmeliaceae</taxon>
        <taxon>Letharia</taxon>
    </lineage>
</organism>
<accession>A0A8H6L637</accession>
<gene>
    <name evidence="1" type="ORF">HO173_005208</name>
</gene>
<dbReference type="PANTHER" id="PTHR42085:SF1">
    <property type="entry name" value="F-BOX DOMAIN-CONTAINING PROTEIN"/>
    <property type="match status" value="1"/>
</dbReference>
<dbReference type="Proteomes" id="UP000578531">
    <property type="component" value="Unassembled WGS sequence"/>
</dbReference>
<reference evidence="1 2" key="1">
    <citation type="journal article" date="2020" name="Genomics">
        <title>Complete, high-quality genomes from long-read metagenomic sequencing of two wolf lichen thalli reveals enigmatic genome architecture.</title>
        <authorList>
            <person name="McKenzie S.K."/>
            <person name="Walston R.F."/>
            <person name="Allen J.L."/>
        </authorList>
    </citation>
    <scope>NUCLEOTIDE SEQUENCE [LARGE SCALE GENOMIC DNA]</scope>
    <source>
        <strain evidence="1">WasteWater2</strain>
    </source>
</reference>
<dbReference type="OrthoDB" id="62952at2759"/>
<keyword evidence="2" id="KW-1185">Reference proteome</keyword>
<evidence type="ECO:0000313" key="2">
    <source>
        <dbReference type="Proteomes" id="UP000578531"/>
    </source>
</evidence>